<dbReference type="SUPFAM" id="SSF48403">
    <property type="entry name" value="Ankyrin repeat"/>
    <property type="match status" value="1"/>
</dbReference>
<dbReference type="RefSeq" id="XP_040706158.1">
    <property type="nucleotide sequence ID" value="XM_040840464.1"/>
</dbReference>
<dbReference type="AlphaFoldDB" id="A0A1L9TSG0"/>
<keyword evidence="1" id="KW-0677">Repeat</keyword>
<evidence type="ECO:0000256" key="1">
    <source>
        <dbReference type="ARBA" id="ARBA00022737"/>
    </source>
</evidence>
<gene>
    <name evidence="4" type="ORF">ASPSYDRAFT_126485</name>
</gene>
<evidence type="ECO:0000256" key="2">
    <source>
        <dbReference type="ARBA" id="ARBA00023043"/>
    </source>
</evidence>
<dbReference type="InterPro" id="IPR036770">
    <property type="entry name" value="Ankyrin_rpt-contain_sf"/>
</dbReference>
<keyword evidence="5" id="KW-1185">Reference proteome</keyword>
<evidence type="ECO:0000256" key="3">
    <source>
        <dbReference type="PROSITE-ProRule" id="PRU00023"/>
    </source>
</evidence>
<dbReference type="Gene3D" id="1.25.40.20">
    <property type="entry name" value="Ankyrin repeat-containing domain"/>
    <property type="match status" value="2"/>
</dbReference>
<dbReference type="SMART" id="SM00248">
    <property type="entry name" value="ANK"/>
    <property type="match status" value="3"/>
</dbReference>
<dbReference type="GeneID" id="63756537"/>
<reference evidence="5" key="1">
    <citation type="journal article" date="2017" name="Genome Biol.">
        <title>Comparative genomics reveals high biological diversity and specific adaptations in the industrially and medically important fungal genus Aspergillus.</title>
        <authorList>
            <person name="de Vries R.P."/>
            <person name="Riley R."/>
            <person name="Wiebenga A."/>
            <person name="Aguilar-Osorio G."/>
            <person name="Amillis S."/>
            <person name="Uchima C.A."/>
            <person name="Anderluh G."/>
            <person name="Asadollahi M."/>
            <person name="Askin M."/>
            <person name="Barry K."/>
            <person name="Battaglia E."/>
            <person name="Bayram O."/>
            <person name="Benocci T."/>
            <person name="Braus-Stromeyer S.A."/>
            <person name="Caldana C."/>
            <person name="Canovas D."/>
            <person name="Cerqueira G.C."/>
            <person name="Chen F."/>
            <person name="Chen W."/>
            <person name="Choi C."/>
            <person name="Clum A."/>
            <person name="Dos Santos R.A."/>
            <person name="Damasio A.R."/>
            <person name="Diallinas G."/>
            <person name="Emri T."/>
            <person name="Fekete E."/>
            <person name="Flipphi M."/>
            <person name="Freyberg S."/>
            <person name="Gallo A."/>
            <person name="Gournas C."/>
            <person name="Habgood R."/>
            <person name="Hainaut M."/>
            <person name="Harispe M.L."/>
            <person name="Henrissat B."/>
            <person name="Hilden K.S."/>
            <person name="Hope R."/>
            <person name="Hossain A."/>
            <person name="Karabika E."/>
            <person name="Karaffa L."/>
            <person name="Karanyi Z."/>
            <person name="Krasevec N."/>
            <person name="Kuo A."/>
            <person name="Kusch H."/>
            <person name="LaButti K."/>
            <person name="Lagendijk E.L."/>
            <person name="Lapidus A."/>
            <person name="Levasseur A."/>
            <person name="Lindquist E."/>
            <person name="Lipzen A."/>
            <person name="Logrieco A.F."/>
            <person name="MacCabe A."/>
            <person name="Maekelae M.R."/>
            <person name="Malavazi I."/>
            <person name="Melin P."/>
            <person name="Meyer V."/>
            <person name="Mielnichuk N."/>
            <person name="Miskei M."/>
            <person name="Molnar A.P."/>
            <person name="Mule G."/>
            <person name="Ngan C.Y."/>
            <person name="Orejas M."/>
            <person name="Orosz E."/>
            <person name="Ouedraogo J.P."/>
            <person name="Overkamp K.M."/>
            <person name="Park H.-S."/>
            <person name="Perrone G."/>
            <person name="Piumi F."/>
            <person name="Punt P.J."/>
            <person name="Ram A.F."/>
            <person name="Ramon A."/>
            <person name="Rauscher S."/>
            <person name="Record E."/>
            <person name="Riano-Pachon D.M."/>
            <person name="Robert V."/>
            <person name="Roehrig J."/>
            <person name="Ruller R."/>
            <person name="Salamov A."/>
            <person name="Salih N.S."/>
            <person name="Samson R.A."/>
            <person name="Sandor E."/>
            <person name="Sanguinetti M."/>
            <person name="Schuetze T."/>
            <person name="Sepcic K."/>
            <person name="Shelest E."/>
            <person name="Sherlock G."/>
            <person name="Sophianopoulou V."/>
            <person name="Squina F.M."/>
            <person name="Sun H."/>
            <person name="Susca A."/>
            <person name="Todd R.B."/>
            <person name="Tsang A."/>
            <person name="Unkles S.E."/>
            <person name="van de Wiele N."/>
            <person name="van Rossen-Uffink D."/>
            <person name="Oliveira J.V."/>
            <person name="Vesth T.C."/>
            <person name="Visser J."/>
            <person name="Yu J.-H."/>
            <person name="Zhou M."/>
            <person name="Andersen M.R."/>
            <person name="Archer D.B."/>
            <person name="Baker S.E."/>
            <person name="Benoit I."/>
            <person name="Brakhage A.A."/>
            <person name="Braus G.H."/>
            <person name="Fischer R."/>
            <person name="Frisvad J.C."/>
            <person name="Goldman G.H."/>
            <person name="Houbraken J."/>
            <person name="Oakley B."/>
            <person name="Pocsi I."/>
            <person name="Scazzocchio C."/>
            <person name="Seiboth B."/>
            <person name="vanKuyk P.A."/>
            <person name="Wortman J."/>
            <person name="Dyer P.S."/>
            <person name="Grigoriev I.V."/>
        </authorList>
    </citation>
    <scope>NUCLEOTIDE SEQUENCE [LARGE SCALE GENOMIC DNA]</scope>
    <source>
        <strain evidence="5">CBS 593.65</strain>
    </source>
</reference>
<protein>
    <submittedName>
        <fullName evidence="4">Uncharacterized protein</fullName>
    </submittedName>
</protein>
<dbReference type="PROSITE" id="PS50088">
    <property type="entry name" value="ANK_REPEAT"/>
    <property type="match status" value="2"/>
</dbReference>
<feature type="repeat" description="ANK" evidence="3">
    <location>
        <begin position="22"/>
        <end position="56"/>
    </location>
</feature>
<dbReference type="InterPro" id="IPR050889">
    <property type="entry name" value="Dendritic_Spine_Reg/Scaffold"/>
</dbReference>
<dbReference type="Pfam" id="PF12796">
    <property type="entry name" value="Ank_2"/>
    <property type="match status" value="1"/>
</dbReference>
<keyword evidence="2 3" id="KW-0040">ANK repeat</keyword>
<dbReference type="VEuPathDB" id="FungiDB:ASPSYDRAFT_126485"/>
<proteinExistence type="predicted"/>
<sequence>DMEAVVELLLRHGADPTISDRLGRGPLHWLAFFRHDSESLVEMLVEAGSDPNKKDALGRTALMHAAVRGMDSIVAALLETPGVDALATDASGRTALMDATIAHEPRIVELLSQVAAEEDNVIDSPLYSLRETPDNENTYYGAFCEMCGSWSFSGHHCPECINGKFYICEQCKIRGETCFNDTHEL</sequence>
<feature type="non-terminal residue" evidence="4">
    <location>
        <position position="185"/>
    </location>
</feature>
<dbReference type="STRING" id="1036612.A0A1L9TSG0"/>
<accession>A0A1L9TSG0</accession>
<evidence type="ECO:0000313" key="5">
    <source>
        <dbReference type="Proteomes" id="UP000184356"/>
    </source>
</evidence>
<dbReference type="PROSITE" id="PS50297">
    <property type="entry name" value="ANK_REP_REGION"/>
    <property type="match status" value="1"/>
</dbReference>
<organism evidence="4 5">
    <name type="scientific">Aspergillus sydowii CBS 593.65</name>
    <dbReference type="NCBI Taxonomy" id="1036612"/>
    <lineage>
        <taxon>Eukaryota</taxon>
        <taxon>Fungi</taxon>
        <taxon>Dikarya</taxon>
        <taxon>Ascomycota</taxon>
        <taxon>Pezizomycotina</taxon>
        <taxon>Eurotiomycetes</taxon>
        <taxon>Eurotiomycetidae</taxon>
        <taxon>Eurotiales</taxon>
        <taxon>Aspergillaceae</taxon>
        <taxon>Aspergillus</taxon>
        <taxon>Aspergillus subgen. Nidulantes</taxon>
    </lineage>
</organism>
<dbReference type="PANTHER" id="PTHR24166:SF48">
    <property type="entry name" value="PROTEIN VAPYRIN"/>
    <property type="match status" value="1"/>
</dbReference>
<dbReference type="OrthoDB" id="4503265at2759"/>
<feature type="repeat" description="ANK" evidence="3">
    <location>
        <begin position="1"/>
        <end position="21"/>
    </location>
</feature>
<name>A0A1L9TSG0_9EURO</name>
<dbReference type="Proteomes" id="UP000184356">
    <property type="component" value="Unassembled WGS sequence"/>
</dbReference>
<feature type="non-terminal residue" evidence="4">
    <location>
        <position position="1"/>
    </location>
</feature>
<evidence type="ECO:0000313" key="4">
    <source>
        <dbReference type="EMBL" id="OJJ62352.1"/>
    </source>
</evidence>
<dbReference type="PANTHER" id="PTHR24166">
    <property type="entry name" value="ROLLING PEBBLES, ISOFORM B"/>
    <property type="match status" value="1"/>
</dbReference>
<dbReference type="InterPro" id="IPR002110">
    <property type="entry name" value="Ankyrin_rpt"/>
</dbReference>
<dbReference type="EMBL" id="KV878583">
    <property type="protein sequence ID" value="OJJ62352.1"/>
    <property type="molecule type" value="Genomic_DNA"/>
</dbReference>